<sequence length="322" mass="35847">MSTDSEKKISEKEKEIYDRQIRVWGFKAQQRIRNASVLLIGANALSGETAKNIVLAGVGELNILESENRLVTQNDINSIFFLEQKDLGKKILGAVKTYLAELNPNVLVNTIEADLTATDSRLLKKQSAVCSCEATLAAQLFADRICRANNVCYLSGDVFGDSGVCFSDFGESFVYSEKGKQSELRFSSLEDTLAFTETAPRRTLKNAMRREKLYFRLIKLLYQFEHKNSRWPTPSDSPEIERDLYSGSAQSEFEFPAGELKFLFDVSEFFVSLQRNSPNVAAILGGVLAQEILKAAAGNARPLQNWLFFGPLVGNSAVVLNL</sequence>
<evidence type="ECO:0000313" key="9">
    <source>
        <dbReference type="Proteomes" id="UP001439008"/>
    </source>
</evidence>
<evidence type="ECO:0000256" key="1">
    <source>
        <dbReference type="ARBA" id="ARBA00004123"/>
    </source>
</evidence>
<comment type="subcellular location">
    <subcellularLocation>
        <location evidence="1">Nucleus</location>
    </subcellularLocation>
</comment>
<dbReference type="GO" id="GO:0004839">
    <property type="term" value="F:ubiquitin activating enzyme activity"/>
    <property type="evidence" value="ECO:0007669"/>
    <property type="project" value="UniProtKB-EC"/>
</dbReference>
<keyword evidence="9" id="KW-1185">Reference proteome</keyword>
<dbReference type="PRINTS" id="PR01849">
    <property type="entry name" value="UBIQUITINACT"/>
</dbReference>
<evidence type="ECO:0000256" key="5">
    <source>
        <dbReference type="ARBA" id="ARBA00023242"/>
    </source>
</evidence>
<name>A0ABV2AF78_9EUKA</name>
<feature type="domain" description="THIF-type NAD/FAD binding fold" evidence="7">
    <location>
        <begin position="17"/>
        <end position="303"/>
    </location>
</feature>
<dbReference type="PANTHER" id="PTHR10953">
    <property type="entry name" value="UBIQUITIN-ACTIVATING ENZYME E1"/>
    <property type="match status" value="1"/>
</dbReference>
<dbReference type="Gene3D" id="3.40.50.720">
    <property type="entry name" value="NAD(P)-binding Rossmann-like Domain"/>
    <property type="match status" value="1"/>
</dbReference>
<proteinExistence type="inferred from homology"/>
<organism evidence="8 9">
    <name type="scientific">Bonamia ostreae</name>
    <dbReference type="NCBI Taxonomy" id="126728"/>
    <lineage>
        <taxon>Eukaryota</taxon>
        <taxon>Sar</taxon>
        <taxon>Rhizaria</taxon>
        <taxon>Endomyxa</taxon>
        <taxon>Ascetosporea</taxon>
        <taxon>Haplosporida</taxon>
        <taxon>Bonamia</taxon>
    </lineage>
</organism>
<keyword evidence="8" id="KW-0436">Ligase</keyword>
<dbReference type="InterPro" id="IPR035985">
    <property type="entry name" value="Ubiquitin-activating_enz"/>
</dbReference>
<evidence type="ECO:0000256" key="4">
    <source>
        <dbReference type="ARBA" id="ARBA00022786"/>
    </source>
</evidence>
<keyword evidence="4" id="KW-0833">Ubl conjugation pathway</keyword>
<dbReference type="EMBL" id="JBDODL010000045">
    <property type="protein sequence ID" value="MES1918341.1"/>
    <property type="molecule type" value="Genomic_DNA"/>
</dbReference>
<accession>A0ABV2AF78</accession>
<dbReference type="Proteomes" id="UP001439008">
    <property type="component" value="Unassembled WGS sequence"/>
</dbReference>
<protein>
    <recommendedName>
        <fullName evidence="6">Ubiquitin-like 1-activating enzyme E1A</fullName>
    </recommendedName>
</protein>
<dbReference type="InterPro" id="IPR045886">
    <property type="entry name" value="ThiF/MoeB/HesA"/>
</dbReference>
<dbReference type="Pfam" id="PF00899">
    <property type="entry name" value="ThiF"/>
    <property type="match status" value="1"/>
</dbReference>
<evidence type="ECO:0000259" key="7">
    <source>
        <dbReference type="Pfam" id="PF00899"/>
    </source>
</evidence>
<dbReference type="SUPFAM" id="SSF69572">
    <property type="entry name" value="Activating enzymes of the ubiquitin-like proteins"/>
    <property type="match status" value="1"/>
</dbReference>
<dbReference type="PANTHER" id="PTHR10953:SF162">
    <property type="entry name" value="SUMO-ACTIVATING ENZYME SUBUNIT 1"/>
    <property type="match status" value="1"/>
</dbReference>
<dbReference type="InterPro" id="IPR000011">
    <property type="entry name" value="UBQ/SUMO-activ_enz_E1-like"/>
</dbReference>
<comment type="pathway">
    <text evidence="2">Protein modification; protein sumoylation.</text>
</comment>
<evidence type="ECO:0000256" key="2">
    <source>
        <dbReference type="ARBA" id="ARBA00004718"/>
    </source>
</evidence>
<comment type="similarity">
    <text evidence="3">Belongs to the ubiquitin-activating E1 family.</text>
</comment>
<evidence type="ECO:0000256" key="6">
    <source>
        <dbReference type="ARBA" id="ARBA00044354"/>
    </source>
</evidence>
<gene>
    <name evidence="8" type="primary">AOS1</name>
    <name evidence="8" type="ORF">MHBO_000320</name>
</gene>
<dbReference type="InterPro" id="IPR000594">
    <property type="entry name" value="ThiF_NAD_FAD-bd"/>
</dbReference>
<evidence type="ECO:0000256" key="3">
    <source>
        <dbReference type="ARBA" id="ARBA00005673"/>
    </source>
</evidence>
<keyword evidence="5" id="KW-0539">Nucleus</keyword>
<comment type="caution">
    <text evidence="8">The sequence shown here is derived from an EMBL/GenBank/DDBJ whole genome shotgun (WGS) entry which is preliminary data.</text>
</comment>
<reference evidence="8 9" key="1">
    <citation type="journal article" date="2024" name="BMC Biol.">
        <title>Comparative genomics of Ascetosporea gives new insight into the evolutionary basis for animal parasitism in Rhizaria.</title>
        <authorList>
            <person name="Hiltunen Thoren M."/>
            <person name="Onut-Brannstrom I."/>
            <person name="Alfjorden A."/>
            <person name="Peckova H."/>
            <person name="Swords F."/>
            <person name="Hooper C."/>
            <person name="Holzer A.S."/>
            <person name="Bass D."/>
            <person name="Burki F."/>
        </authorList>
    </citation>
    <scope>NUCLEOTIDE SEQUENCE [LARGE SCALE GENOMIC DNA]</scope>
    <source>
        <strain evidence="8">20-A016</strain>
    </source>
</reference>
<evidence type="ECO:0000313" key="8">
    <source>
        <dbReference type="EMBL" id="MES1918341.1"/>
    </source>
</evidence>